<dbReference type="Pfam" id="PF03466">
    <property type="entry name" value="LysR_substrate"/>
    <property type="match status" value="1"/>
</dbReference>
<reference evidence="6 7" key="1">
    <citation type="submission" date="2015-01" db="EMBL/GenBank/DDBJ databases">
        <title>Vibrio sp. C1 JCM 19231 whole genome shotgun sequence.</title>
        <authorList>
            <person name="Sawabe T."/>
            <person name="Meirelles P."/>
            <person name="Feng G."/>
            <person name="Sayaka M."/>
            <person name="Hattori M."/>
            <person name="Ohkuma M."/>
        </authorList>
    </citation>
    <scope>NUCLEOTIDE SEQUENCE [LARGE SCALE GENOMIC DNA]</scope>
    <source>
        <strain evidence="7">JCM 19231</strain>
    </source>
</reference>
<dbReference type="FunFam" id="1.10.10.10:FF:000001">
    <property type="entry name" value="LysR family transcriptional regulator"/>
    <property type="match status" value="1"/>
</dbReference>
<evidence type="ECO:0000259" key="5">
    <source>
        <dbReference type="PROSITE" id="PS50931"/>
    </source>
</evidence>
<dbReference type="Pfam" id="PF00126">
    <property type="entry name" value="HTH_1"/>
    <property type="match status" value="1"/>
</dbReference>
<evidence type="ECO:0000256" key="1">
    <source>
        <dbReference type="ARBA" id="ARBA00009437"/>
    </source>
</evidence>
<accession>A0A0B8P3J0</accession>
<dbReference type="SUPFAM" id="SSF46785">
    <property type="entry name" value="Winged helix' DNA-binding domain"/>
    <property type="match status" value="1"/>
</dbReference>
<dbReference type="InterPro" id="IPR058163">
    <property type="entry name" value="LysR-type_TF_proteobact-type"/>
</dbReference>
<reference evidence="6 7" key="2">
    <citation type="submission" date="2015-01" db="EMBL/GenBank/DDBJ databases">
        <authorList>
            <consortium name="NBRP consortium"/>
            <person name="Sawabe T."/>
            <person name="Meirelles P."/>
            <person name="Feng G."/>
            <person name="Sayaka M."/>
            <person name="Hattori M."/>
            <person name="Ohkuma M."/>
        </authorList>
    </citation>
    <scope>NUCLEOTIDE SEQUENCE [LARGE SCALE GENOMIC DNA]</scope>
    <source>
        <strain evidence="7">JCM 19231</strain>
    </source>
</reference>
<dbReference type="PANTHER" id="PTHR30537:SF5">
    <property type="entry name" value="HTH-TYPE TRANSCRIPTIONAL ACTIVATOR TTDR-RELATED"/>
    <property type="match status" value="1"/>
</dbReference>
<evidence type="ECO:0000256" key="4">
    <source>
        <dbReference type="ARBA" id="ARBA00023163"/>
    </source>
</evidence>
<dbReference type="InterPro" id="IPR000847">
    <property type="entry name" value="LysR_HTH_N"/>
</dbReference>
<dbReference type="RefSeq" id="WP_261836192.1">
    <property type="nucleotide sequence ID" value="NZ_AP024882.1"/>
</dbReference>
<dbReference type="PROSITE" id="PS50931">
    <property type="entry name" value="HTH_LYSR"/>
    <property type="match status" value="1"/>
</dbReference>
<keyword evidence="4" id="KW-0804">Transcription</keyword>
<dbReference type="Gene3D" id="3.40.190.290">
    <property type="match status" value="1"/>
</dbReference>
<evidence type="ECO:0000313" key="7">
    <source>
        <dbReference type="Proteomes" id="UP000031671"/>
    </source>
</evidence>
<keyword evidence="7" id="KW-1185">Reference proteome</keyword>
<dbReference type="Proteomes" id="UP000031671">
    <property type="component" value="Unassembled WGS sequence"/>
</dbReference>
<keyword evidence="2" id="KW-0805">Transcription regulation</keyword>
<dbReference type="InterPro" id="IPR005119">
    <property type="entry name" value="LysR_subst-bd"/>
</dbReference>
<dbReference type="PANTHER" id="PTHR30537">
    <property type="entry name" value="HTH-TYPE TRANSCRIPTIONAL REGULATOR"/>
    <property type="match status" value="1"/>
</dbReference>
<evidence type="ECO:0000313" key="6">
    <source>
        <dbReference type="EMBL" id="GAM59162.1"/>
    </source>
</evidence>
<dbReference type="EMBL" id="BBRZ01000128">
    <property type="protein sequence ID" value="GAM59162.1"/>
    <property type="molecule type" value="Genomic_DNA"/>
</dbReference>
<comment type="similarity">
    <text evidence="1">Belongs to the LysR transcriptional regulatory family.</text>
</comment>
<name>A0A0B8P3J0_9VIBR</name>
<dbReference type="SUPFAM" id="SSF53850">
    <property type="entry name" value="Periplasmic binding protein-like II"/>
    <property type="match status" value="1"/>
</dbReference>
<dbReference type="InterPro" id="IPR036388">
    <property type="entry name" value="WH-like_DNA-bd_sf"/>
</dbReference>
<dbReference type="GO" id="GO:0006351">
    <property type="term" value="P:DNA-templated transcription"/>
    <property type="evidence" value="ECO:0007669"/>
    <property type="project" value="TreeGrafter"/>
</dbReference>
<dbReference type="InterPro" id="IPR036390">
    <property type="entry name" value="WH_DNA-bd_sf"/>
</dbReference>
<feature type="domain" description="HTH lysR-type" evidence="5">
    <location>
        <begin position="1"/>
        <end position="60"/>
    </location>
</feature>
<keyword evidence="3" id="KW-0238">DNA-binding</keyword>
<dbReference type="GO" id="GO:0043565">
    <property type="term" value="F:sequence-specific DNA binding"/>
    <property type="evidence" value="ECO:0007669"/>
    <property type="project" value="TreeGrafter"/>
</dbReference>
<gene>
    <name evidence="6" type="ORF">JCM19231_4284</name>
</gene>
<proteinExistence type="inferred from homology"/>
<dbReference type="GO" id="GO:0003700">
    <property type="term" value="F:DNA-binding transcription factor activity"/>
    <property type="evidence" value="ECO:0007669"/>
    <property type="project" value="InterPro"/>
</dbReference>
<protein>
    <submittedName>
        <fullName evidence="6">Transcriptional regulator, lysR family</fullName>
    </submittedName>
</protein>
<comment type="caution">
    <text evidence="6">The sequence shown here is derived from an EMBL/GenBank/DDBJ whole genome shotgun (WGS) entry which is preliminary data.</text>
</comment>
<organism evidence="6 7">
    <name type="scientific">Vibrio ishigakensis</name>
    <dbReference type="NCBI Taxonomy" id="1481914"/>
    <lineage>
        <taxon>Bacteria</taxon>
        <taxon>Pseudomonadati</taxon>
        <taxon>Pseudomonadota</taxon>
        <taxon>Gammaproteobacteria</taxon>
        <taxon>Vibrionales</taxon>
        <taxon>Vibrionaceae</taxon>
        <taxon>Vibrio</taxon>
    </lineage>
</organism>
<dbReference type="Gene3D" id="1.10.10.10">
    <property type="entry name" value="Winged helix-like DNA-binding domain superfamily/Winged helix DNA-binding domain"/>
    <property type="match status" value="1"/>
</dbReference>
<evidence type="ECO:0000256" key="3">
    <source>
        <dbReference type="ARBA" id="ARBA00023125"/>
    </source>
</evidence>
<evidence type="ECO:0000256" key="2">
    <source>
        <dbReference type="ARBA" id="ARBA00023015"/>
    </source>
</evidence>
<sequence length="299" mass="33621">MKRVLDDLSVFCSVVENGTLKGASEALAIPHSTVSRRIESLENSLGLTLLHRTTREVRVSQRGQQLYDDCAPMLESIQGSIDLAVEEEVEFRGKLKVSMPVRAGIDFLGSWLIDFASTHPELDLEVSLSNTNKNLVQDEIDLAFRVGPLMDSSAIALHLWDIPYQVVAHRNYLVEHEITDNCINKQYLEKMPSVVTKPALSWSFLDHEKQEVRLTPNAGLILDDLGLALHAVKSGKYMAMLPKSMIDSDDLVEVTVEGLVPRTRIMYAYYLGRRHAQSQIRHIIDYIKARNANLSHTVT</sequence>
<dbReference type="AlphaFoldDB" id="A0A0B8P3J0"/>